<accession>A0AAP0FY14</accession>
<organism evidence="4 5">
    <name type="scientific">Platanthera zijinensis</name>
    <dbReference type="NCBI Taxonomy" id="2320716"/>
    <lineage>
        <taxon>Eukaryota</taxon>
        <taxon>Viridiplantae</taxon>
        <taxon>Streptophyta</taxon>
        <taxon>Embryophyta</taxon>
        <taxon>Tracheophyta</taxon>
        <taxon>Spermatophyta</taxon>
        <taxon>Magnoliopsida</taxon>
        <taxon>Liliopsida</taxon>
        <taxon>Asparagales</taxon>
        <taxon>Orchidaceae</taxon>
        <taxon>Orchidoideae</taxon>
        <taxon>Orchideae</taxon>
        <taxon>Orchidinae</taxon>
        <taxon>Platanthera</taxon>
    </lineage>
</organism>
<dbReference type="Proteomes" id="UP001418222">
    <property type="component" value="Unassembled WGS sequence"/>
</dbReference>
<dbReference type="InterPro" id="IPR001906">
    <property type="entry name" value="Terpene_synth_N"/>
</dbReference>
<evidence type="ECO:0000256" key="1">
    <source>
        <dbReference type="ARBA" id="ARBA00001946"/>
    </source>
</evidence>
<dbReference type="InterPro" id="IPR050148">
    <property type="entry name" value="Terpene_synthase-like"/>
</dbReference>
<evidence type="ECO:0000259" key="3">
    <source>
        <dbReference type="Pfam" id="PF01397"/>
    </source>
</evidence>
<dbReference type="PANTHER" id="PTHR31225:SF252">
    <property type="entry name" value="TERPENE SYNTHASE 12-RELATED"/>
    <property type="match status" value="1"/>
</dbReference>
<dbReference type="PANTHER" id="PTHR31225">
    <property type="entry name" value="OS04G0344100 PROTEIN-RELATED"/>
    <property type="match status" value="1"/>
</dbReference>
<sequence length="351" mass="40188">MATTSDPARRSGNYHPTIWDDSYVPTLSVGFTEEDCLIRRDKLKEEVRHLIGEERALVEQLELLDNLRQLGLSYHFELEIKAPFVGTYFHRSSGYDRMNRTLINVRFMRLRSGSCGRNRLTGENKPPQTKAKDAKRSINSVKNINNELGNNLHGTALLFRLLLREHGLYASQLCLDLVNNFKSEKINYNMNLEHDVKGMLSLYEASYLAVDGEDALDETGEFAANFLYKATEGSSVNNIPDQLIKQIDHALELPLHWRMPRLHTRWYYIDAYVTQDNSMDPILIELAKLDFNIVQSIYKMNSRKCLGGGKILELFVISLVLQEIGWWSIAYGPWDFVLSQSIGNSGKAPPR</sequence>
<keyword evidence="5" id="KW-1185">Reference proteome</keyword>
<dbReference type="AlphaFoldDB" id="A0AAP0FY14"/>
<keyword evidence="2" id="KW-0460">Magnesium</keyword>
<gene>
    <name evidence="4" type="ORF">KSP39_PZI019654</name>
</gene>
<comment type="caution">
    <text evidence="4">The sequence shown here is derived from an EMBL/GenBank/DDBJ whole genome shotgun (WGS) entry which is preliminary data.</text>
</comment>
<feature type="domain" description="Terpene synthase N-terminal" evidence="3">
    <location>
        <begin position="19"/>
        <end position="88"/>
    </location>
</feature>
<protein>
    <recommendedName>
        <fullName evidence="3">Terpene synthase N-terminal domain-containing protein</fullName>
    </recommendedName>
</protein>
<comment type="cofactor">
    <cofactor evidence="1">
        <name>Mg(2+)</name>
        <dbReference type="ChEBI" id="CHEBI:18420"/>
    </cofactor>
</comment>
<name>A0AAP0FY14_9ASPA</name>
<dbReference type="SUPFAM" id="SSF48239">
    <property type="entry name" value="Terpenoid cyclases/Protein prenyltransferases"/>
    <property type="match status" value="2"/>
</dbReference>
<evidence type="ECO:0000256" key="2">
    <source>
        <dbReference type="ARBA" id="ARBA00022842"/>
    </source>
</evidence>
<dbReference type="GO" id="GO:0010333">
    <property type="term" value="F:terpene synthase activity"/>
    <property type="evidence" value="ECO:0007669"/>
    <property type="project" value="InterPro"/>
</dbReference>
<dbReference type="InterPro" id="IPR008930">
    <property type="entry name" value="Terpenoid_cyclase/PrenylTrfase"/>
</dbReference>
<evidence type="ECO:0000313" key="4">
    <source>
        <dbReference type="EMBL" id="KAK8923873.1"/>
    </source>
</evidence>
<dbReference type="Gene3D" id="1.50.10.130">
    <property type="entry name" value="Terpene synthase, N-terminal domain"/>
    <property type="match status" value="1"/>
</dbReference>
<dbReference type="GO" id="GO:0016114">
    <property type="term" value="P:terpenoid biosynthetic process"/>
    <property type="evidence" value="ECO:0007669"/>
    <property type="project" value="InterPro"/>
</dbReference>
<dbReference type="Pfam" id="PF01397">
    <property type="entry name" value="Terpene_synth"/>
    <property type="match status" value="2"/>
</dbReference>
<reference evidence="4 5" key="1">
    <citation type="journal article" date="2022" name="Nat. Plants">
        <title>Genomes of leafy and leafless Platanthera orchids illuminate the evolution of mycoheterotrophy.</title>
        <authorList>
            <person name="Li M.H."/>
            <person name="Liu K.W."/>
            <person name="Li Z."/>
            <person name="Lu H.C."/>
            <person name="Ye Q.L."/>
            <person name="Zhang D."/>
            <person name="Wang J.Y."/>
            <person name="Li Y.F."/>
            <person name="Zhong Z.M."/>
            <person name="Liu X."/>
            <person name="Yu X."/>
            <person name="Liu D.K."/>
            <person name="Tu X.D."/>
            <person name="Liu B."/>
            <person name="Hao Y."/>
            <person name="Liao X.Y."/>
            <person name="Jiang Y.T."/>
            <person name="Sun W.H."/>
            <person name="Chen J."/>
            <person name="Chen Y.Q."/>
            <person name="Ai Y."/>
            <person name="Zhai J.W."/>
            <person name="Wu S.S."/>
            <person name="Zhou Z."/>
            <person name="Hsiao Y.Y."/>
            <person name="Wu W.L."/>
            <person name="Chen Y.Y."/>
            <person name="Lin Y.F."/>
            <person name="Hsu J.L."/>
            <person name="Li C.Y."/>
            <person name="Wang Z.W."/>
            <person name="Zhao X."/>
            <person name="Zhong W.Y."/>
            <person name="Ma X.K."/>
            <person name="Ma L."/>
            <person name="Huang J."/>
            <person name="Chen G.Z."/>
            <person name="Huang M.Z."/>
            <person name="Huang L."/>
            <person name="Peng D.H."/>
            <person name="Luo Y.B."/>
            <person name="Zou S.Q."/>
            <person name="Chen S.P."/>
            <person name="Lan S."/>
            <person name="Tsai W.C."/>
            <person name="Van de Peer Y."/>
            <person name="Liu Z.J."/>
        </authorList>
    </citation>
    <scope>NUCLEOTIDE SEQUENCE [LARGE SCALE GENOMIC DNA]</scope>
    <source>
        <strain evidence="4">Lor287</strain>
    </source>
</reference>
<evidence type="ECO:0000313" key="5">
    <source>
        <dbReference type="Proteomes" id="UP001418222"/>
    </source>
</evidence>
<dbReference type="InterPro" id="IPR036965">
    <property type="entry name" value="Terpene_synth_N_sf"/>
</dbReference>
<proteinExistence type="predicted"/>
<feature type="domain" description="Terpene synthase N-terminal" evidence="3">
    <location>
        <begin position="143"/>
        <end position="251"/>
    </location>
</feature>
<dbReference type="EMBL" id="JBBWWQ010000017">
    <property type="protein sequence ID" value="KAK8923873.1"/>
    <property type="molecule type" value="Genomic_DNA"/>
</dbReference>